<proteinExistence type="predicted"/>
<evidence type="ECO:0000313" key="2">
    <source>
        <dbReference type="EMBL" id="KAK3288696.1"/>
    </source>
</evidence>
<name>A0AAE0H490_9CHLO</name>
<comment type="caution">
    <text evidence="2">The sequence shown here is derived from an EMBL/GenBank/DDBJ whole genome shotgun (WGS) entry which is preliminary data.</text>
</comment>
<dbReference type="AlphaFoldDB" id="A0AAE0H490"/>
<dbReference type="EMBL" id="LGRX02000414">
    <property type="protein sequence ID" value="KAK3288696.1"/>
    <property type="molecule type" value="Genomic_DNA"/>
</dbReference>
<accession>A0AAE0H490</accession>
<keyword evidence="3" id="KW-1185">Reference proteome</keyword>
<organism evidence="2 3">
    <name type="scientific">Cymbomonas tetramitiformis</name>
    <dbReference type="NCBI Taxonomy" id="36881"/>
    <lineage>
        <taxon>Eukaryota</taxon>
        <taxon>Viridiplantae</taxon>
        <taxon>Chlorophyta</taxon>
        <taxon>Pyramimonadophyceae</taxon>
        <taxon>Pyramimonadales</taxon>
        <taxon>Pyramimonadaceae</taxon>
        <taxon>Cymbomonas</taxon>
    </lineage>
</organism>
<protein>
    <recommendedName>
        <fullName evidence="1">PiggyBac transposable element-derived protein domain-containing protein</fullName>
    </recommendedName>
</protein>
<dbReference type="Pfam" id="PF13843">
    <property type="entry name" value="DDE_Tnp_1_7"/>
    <property type="match status" value="1"/>
</dbReference>
<evidence type="ECO:0000259" key="1">
    <source>
        <dbReference type="Pfam" id="PF13843"/>
    </source>
</evidence>
<evidence type="ECO:0000313" key="3">
    <source>
        <dbReference type="Proteomes" id="UP001190700"/>
    </source>
</evidence>
<dbReference type="InterPro" id="IPR029526">
    <property type="entry name" value="PGBD"/>
</dbReference>
<dbReference type="PANTHER" id="PTHR46599">
    <property type="entry name" value="PIGGYBAC TRANSPOSABLE ELEMENT-DERIVED PROTEIN 4"/>
    <property type="match status" value="1"/>
</dbReference>
<feature type="domain" description="PiggyBac transposable element-derived protein" evidence="1">
    <location>
        <begin position="4"/>
        <end position="215"/>
    </location>
</feature>
<sequence>MGPDVSLDEQDCGFQGRSHLKDKIKYKKEGDGFLADCICDSGYTWTFHFRHDPTPMPLTQKHASDLHNRCLYLIKRLKFQWTRIYMDNLFTSRRFLQWGYEEKVLMAGVARATARGVPDCVVQVEAKSKADLEKAVGCVKVARTADFKIIAASVYDAKPVHFLSSIHTKVHMITKTRTVWSTENKCRQELGFERLNTADDYNNNMNGVAAVNSYLLYKRQCELRKV</sequence>
<gene>
    <name evidence="2" type="ORF">CYMTET_3835</name>
</gene>
<dbReference type="PANTHER" id="PTHR46599:SF3">
    <property type="entry name" value="PIGGYBAC TRANSPOSABLE ELEMENT-DERIVED PROTEIN 4"/>
    <property type="match status" value="1"/>
</dbReference>
<reference evidence="2 3" key="1">
    <citation type="journal article" date="2015" name="Genome Biol. Evol.">
        <title>Comparative Genomics of a Bacterivorous Green Alga Reveals Evolutionary Causalities and Consequences of Phago-Mixotrophic Mode of Nutrition.</title>
        <authorList>
            <person name="Burns J.A."/>
            <person name="Paasch A."/>
            <person name="Narechania A."/>
            <person name="Kim E."/>
        </authorList>
    </citation>
    <scope>NUCLEOTIDE SEQUENCE [LARGE SCALE GENOMIC DNA]</scope>
    <source>
        <strain evidence="2 3">PLY_AMNH</strain>
    </source>
</reference>
<dbReference type="Proteomes" id="UP001190700">
    <property type="component" value="Unassembled WGS sequence"/>
</dbReference>